<protein>
    <recommendedName>
        <fullName evidence="3">Hydrogenase</fullName>
    </recommendedName>
</protein>
<dbReference type="RefSeq" id="WP_046315980.1">
    <property type="nucleotide sequence ID" value="NZ_JBHSZT010000001.1"/>
</dbReference>
<dbReference type="EMBL" id="JXJQ01000006">
    <property type="protein sequence ID" value="KJY62339.1"/>
    <property type="molecule type" value="Genomic_DNA"/>
</dbReference>
<proteinExistence type="predicted"/>
<reference evidence="1 2" key="1">
    <citation type="submission" date="2015-01" db="EMBL/GenBank/DDBJ databases">
        <title>Comparative genomics of the lactic acid bacteria isolated from the honey bee gut.</title>
        <authorList>
            <person name="Ellegaard K.M."/>
            <person name="Tamarit D."/>
            <person name="Javelind E."/>
            <person name="Olofsson T."/>
            <person name="Andersson S.G."/>
            <person name="Vasquez A."/>
        </authorList>
    </citation>
    <scope>NUCLEOTIDE SEQUENCE [LARGE SCALE GENOMIC DNA]</scope>
    <source>
        <strain evidence="1 2">Bin4</strain>
    </source>
</reference>
<accession>A0A0F4LVK9</accession>
<sequence length="288" mass="33082">MHYQEQFFTGERSLFGLQNATIEDTTFGEGESPLKHSQNIKLQKTIFQWKYPLWYSHNIKVDQSMFETMARSGIWYTDHITVTDSTIQAPKLFRRCHDVTLQQDYFANADETLWNCQAIQLKNIQARGDYFGMNSQQIHIDHFNLVGNYAFDGASNLTIKNSHLISKDAFWNCKNVTIENSFINGEYLGWNTENLTLINCTVESNQGFCYIKNLKLEHCRLLHTDLAFEYCENIDAQIDSKIDSIKNPLSGRIEAPAIDQIILEPTKIDPHKTQVILTKSAARGTANV</sequence>
<comment type="caution">
    <text evidence="1">The sequence shown here is derived from an EMBL/GenBank/DDBJ whole genome shotgun (WGS) entry which is preliminary data.</text>
</comment>
<dbReference type="SUPFAM" id="SSF51126">
    <property type="entry name" value="Pectin lyase-like"/>
    <property type="match status" value="1"/>
</dbReference>
<evidence type="ECO:0000313" key="2">
    <source>
        <dbReference type="Proteomes" id="UP000033558"/>
    </source>
</evidence>
<dbReference type="PATRIC" id="fig|1218492.5.peg.668"/>
<keyword evidence="2" id="KW-1185">Reference proteome</keyword>
<evidence type="ECO:0000313" key="1">
    <source>
        <dbReference type="EMBL" id="KJY62339.1"/>
    </source>
</evidence>
<dbReference type="OrthoDB" id="9803285at2"/>
<dbReference type="AlphaFoldDB" id="A0A0F4LVK9"/>
<dbReference type="Gene3D" id="2.160.20.10">
    <property type="entry name" value="Single-stranded right-handed beta-helix, Pectin lyase-like"/>
    <property type="match status" value="1"/>
</dbReference>
<evidence type="ECO:0008006" key="3">
    <source>
        <dbReference type="Google" id="ProtNLM"/>
    </source>
</evidence>
<dbReference type="InterPro" id="IPR011050">
    <property type="entry name" value="Pectin_lyase_fold/virulence"/>
</dbReference>
<dbReference type="STRING" id="1218492.JG30_05420"/>
<dbReference type="Pfam" id="PF12541">
    <property type="entry name" value="DUF3737"/>
    <property type="match status" value="1"/>
</dbReference>
<dbReference type="InterPro" id="IPR022208">
    <property type="entry name" value="DUF3737"/>
</dbReference>
<organism evidence="1 2">
    <name type="scientific">Bombilactobacillus mellifer</name>
    <dbReference type="NCBI Taxonomy" id="1218492"/>
    <lineage>
        <taxon>Bacteria</taxon>
        <taxon>Bacillati</taxon>
        <taxon>Bacillota</taxon>
        <taxon>Bacilli</taxon>
        <taxon>Lactobacillales</taxon>
        <taxon>Lactobacillaceae</taxon>
        <taxon>Bombilactobacillus</taxon>
    </lineage>
</organism>
<dbReference type="Proteomes" id="UP000033558">
    <property type="component" value="Unassembled WGS sequence"/>
</dbReference>
<gene>
    <name evidence="1" type="ORF">JG30_05420</name>
</gene>
<dbReference type="HOGENOM" id="CLU_065086_0_0_9"/>
<name>A0A0F4LVK9_9LACO</name>
<dbReference type="InterPro" id="IPR012334">
    <property type="entry name" value="Pectin_lyas_fold"/>
</dbReference>